<name>A0A915NNN6_9BILA</name>
<feature type="transmembrane region" description="Helical" evidence="1">
    <location>
        <begin position="202"/>
        <end position="219"/>
    </location>
</feature>
<dbReference type="Gene3D" id="1.20.140.150">
    <property type="match status" value="1"/>
</dbReference>
<dbReference type="AlphaFoldDB" id="A0A915NNN6"/>
<evidence type="ECO:0000256" key="1">
    <source>
        <dbReference type="SAM" id="Phobius"/>
    </source>
</evidence>
<feature type="transmembrane region" description="Helical" evidence="1">
    <location>
        <begin position="245"/>
        <end position="266"/>
    </location>
</feature>
<evidence type="ECO:0000313" key="3">
    <source>
        <dbReference type="WBParaSite" id="scf7180000418980.g3198"/>
    </source>
</evidence>
<dbReference type="PANTHER" id="PTHR37446:SF1">
    <property type="entry name" value="CLAUDIN"/>
    <property type="match status" value="1"/>
</dbReference>
<dbReference type="WBParaSite" id="scf7180000418980.g3198">
    <property type="protein sequence ID" value="scf7180000418980.g3198"/>
    <property type="gene ID" value="scf7180000418980.g3198"/>
</dbReference>
<dbReference type="Proteomes" id="UP000887560">
    <property type="component" value="Unplaced"/>
</dbReference>
<keyword evidence="1" id="KW-0472">Membrane</keyword>
<organism evidence="2 3">
    <name type="scientific">Meloidogyne floridensis</name>
    <dbReference type="NCBI Taxonomy" id="298350"/>
    <lineage>
        <taxon>Eukaryota</taxon>
        <taxon>Metazoa</taxon>
        <taxon>Ecdysozoa</taxon>
        <taxon>Nematoda</taxon>
        <taxon>Chromadorea</taxon>
        <taxon>Rhabditida</taxon>
        <taxon>Tylenchina</taxon>
        <taxon>Tylenchomorpha</taxon>
        <taxon>Tylenchoidea</taxon>
        <taxon>Meloidogynidae</taxon>
        <taxon>Meloidogyninae</taxon>
        <taxon>Meloidogyne</taxon>
    </lineage>
</organism>
<keyword evidence="2" id="KW-1185">Reference proteome</keyword>
<keyword evidence="1" id="KW-1133">Transmembrane helix</keyword>
<keyword evidence="1" id="KW-0812">Transmembrane</keyword>
<reference evidence="3" key="1">
    <citation type="submission" date="2022-11" db="UniProtKB">
        <authorList>
            <consortium name="WormBaseParasite"/>
        </authorList>
    </citation>
    <scope>IDENTIFICATION</scope>
</reference>
<accession>A0A915NNN6</accession>
<protein>
    <submittedName>
        <fullName evidence="3">Transmembrane protein</fullName>
    </submittedName>
</protein>
<proteinExistence type="predicted"/>
<feature type="transmembrane region" description="Helical" evidence="1">
    <location>
        <begin position="9"/>
        <end position="31"/>
    </location>
</feature>
<dbReference type="PANTHER" id="PTHR37446">
    <property type="entry name" value="CLAUDIN-LIKE IN CAENORHABDITIS"/>
    <property type="match status" value="1"/>
</dbReference>
<sequence length="289" mass="31570">MCLSRIGQIAYGGFALASVGLILGSIFTPAWRQVASNLQQGQLGQLPPLNMGLFAFACQRSNDNTQNDLTASKRYNTANQGFNTANQQGYGTTNNNNNNNFGNQQPIQQVNSGSTAITVSTQSGTRYLDLCIEMWNVSLGFIRETDKEKPAPFIWNQPLSEKIVIVLMILGLISAIGSFIWNLLTICACFCHGSILKPLPGLSFFSFACTLVAVIIYWSRNNSSINQLQSITSIQSLNSQSDLSYSFYLACGSAVASLANVVVGTLRFNIFEDSLISSQLVFVYLFDSE</sequence>
<evidence type="ECO:0000313" key="2">
    <source>
        <dbReference type="Proteomes" id="UP000887560"/>
    </source>
</evidence>
<feature type="transmembrane region" description="Helical" evidence="1">
    <location>
        <begin position="163"/>
        <end position="190"/>
    </location>
</feature>